<dbReference type="EMBL" id="JROU02001203">
    <property type="protein sequence ID" value="OEH77116.1"/>
    <property type="molecule type" value="Genomic_DNA"/>
</dbReference>
<accession>A0A1D3D0X5</accession>
<organism evidence="2 3">
    <name type="scientific">Cyclospora cayetanensis</name>
    <dbReference type="NCBI Taxonomy" id="88456"/>
    <lineage>
        <taxon>Eukaryota</taxon>
        <taxon>Sar</taxon>
        <taxon>Alveolata</taxon>
        <taxon>Apicomplexa</taxon>
        <taxon>Conoidasida</taxon>
        <taxon>Coccidia</taxon>
        <taxon>Eucoccidiorida</taxon>
        <taxon>Eimeriorina</taxon>
        <taxon>Eimeriidae</taxon>
        <taxon>Cyclospora</taxon>
    </lineage>
</organism>
<proteinExistence type="predicted"/>
<sequence>MLYGCSIVHRSSVCRRFATRRFSRPWILCMALRLVCLFVPIYFAFHKDGWWFSAPSSVPVAGDLSLKTVTLAYFSVGGGPYCAWGPYGGPAGPCGFVGTPGEGVKQISLSGTGRTEAFAAADWELEANVTEETLAGNIFRVYIHLKPMHEAATTLPPIVAAELSLRVDATSPVYMQLTSSEWVEQPFAGPAAAAETAVEGFTVELSLEVPKGQRRHRLPNGIDAFGEFLQKIIVPIVFFLWSCHYLTSLLIRWSLLRVALLPSDPLIRT</sequence>
<keyword evidence="1" id="KW-0472">Membrane</keyword>
<name>A0A1D3D0X5_9EIME</name>
<dbReference type="VEuPathDB" id="ToxoDB:cyc_08407"/>
<evidence type="ECO:0000256" key="1">
    <source>
        <dbReference type="SAM" id="Phobius"/>
    </source>
</evidence>
<evidence type="ECO:0000313" key="2">
    <source>
        <dbReference type="EMBL" id="OEH77116.1"/>
    </source>
</evidence>
<reference evidence="2 3" key="1">
    <citation type="journal article" date="2016" name="BMC Genomics">
        <title>Comparative genomics reveals Cyclospora cayetanensis possesses coccidia-like metabolism and invasion components but unique surface antigens.</title>
        <authorList>
            <person name="Liu S."/>
            <person name="Wang L."/>
            <person name="Zheng H."/>
            <person name="Xu Z."/>
            <person name="Roellig D.M."/>
            <person name="Li N."/>
            <person name="Frace M.A."/>
            <person name="Tang K."/>
            <person name="Arrowood M.J."/>
            <person name="Moss D.M."/>
            <person name="Zhang L."/>
            <person name="Feng Y."/>
            <person name="Xiao L."/>
        </authorList>
    </citation>
    <scope>NUCLEOTIDE SEQUENCE [LARGE SCALE GENOMIC DNA]</scope>
    <source>
        <strain evidence="2 3">CHN_HEN01</strain>
    </source>
</reference>
<protein>
    <recommendedName>
        <fullName evidence="4">Transmembrane protein 231</fullName>
    </recommendedName>
</protein>
<dbReference type="AlphaFoldDB" id="A0A1D3D0X5"/>
<feature type="transmembrane region" description="Helical" evidence="1">
    <location>
        <begin position="25"/>
        <end position="45"/>
    </location>
</feature>
<keyword evidence="1" id="KW-1133">Transmembrane helix</keyword>
<evidence type="ECO:0000313" key="3">
    <source>
        <dbReference type="Proteomes" id="UP000095192"/>
    </source>
</evidence>
<dbReference type="Proteomes" id="UP000095192">
    <property type="component" value="Unassembled WGS sequence"/>
</dbReference>
<keyword evidence="3" id="KW-1185">Reference proteome</keyword>
<gene>
    <name evidence="2" type="ORF">cyc_08407</name>
</gene>
<keyword evidence="1" id="KW-0812">Transmembrane</keyword>
<dbReference type="InParanoid" id="A0A1D3D0X5"/>
<evidence type="ECO:0008006" key="4">
    <source>
        <dbReference type="Google" id="ProtNLM"/>
    </source>
</evidence>
<comment type="caution">
    <text evidence="2">The sequence shown here is derived from an EMBL/GenBank/DDBJ whole genome shotgun (WGS) entry which is preliminary data.</text>
</comment>